<keyword evidence="3" id="KW-0456">Lyase</keyword>
<evidence type="ECO:0000256" key="3">
    <source>
        <dbReference type="ARBA" id="ARBA00023239"/>
    </source>
</evidence>
<organism evidence="5 6">
    <name type="scientific">Paracidovorax anthurii</name>
    <dbReference type="NCBI Taxonomy" id="78229"/>
    <lineage>
        <taxon>Bacteria</taxon>
        <taxon>Pseudomonadati</taxon>
        <taxon>Pseudomonadota</taxon>
        <taxon>Betaproteobacteria</taxon>
        <taxon>Burkholderiales</taxon>
        <taxon>Comamonadaceae</taxon>
        <taxon>Paracidovorax</taxon>
    </lineage>
</organism>
<protein>
    <submittedName>
        <fullName evidence="5">2-keto-3-deoxy-L-rhamnonate aldolase RhmA</fullName>
    </submittedName>
</protein>
<comment type="similarity">
    <text evidence="1">Belongs to the HpcH/HpaI aldolase family.</text>
</comment>
<dbReference type="GO" id="GO:0005737">
    <property type="term" value="C:cytoplasm"/>
    <property type="evidence" value="ECO:0007669"/>
    <property type="project" value="TreeGrafter"/>
</dbReference>
<dbReference type="Pfam" id="PF03328">
    <property type="entry name" value="HpcH_HpaI"/>
    <property type="match status" value="1"/>
</dbReference>
<dbReference type="Gene3D" id="3.20.20.60">
    <property type="entry name" value="Phosphoenolpyruvate-binding domains"/>
    <property type="match status" value="1"/>
</dbReference>
<dbReference type="OrthoDB" id="86160at2"/>
<dbReference type="SUPFAM" id="SSF51621">
    <property type="entry name" value="Phosphoenolpyruvate/pyruvate domain"/>
    <property type="match status" value="1"/>
</dbReference>
<evidence type="ECO:0000256" key="1">
    <source>
        <dbReference type="ARBA" id="ARBA00005568"/>
    </source>
</evidence>
<dbReference type="GO" id="GO:0046872">
    <property type="term" value="F:metal ion binding"/>
    <property type="evidence" value="ECO:0007669"/>
    <property type="project" value="UniProtKB-KW"/>
</dbReference>
<reference evidence="5 6" key="1">
    <citation type="submission" date="2018-06" db="EMBL/GenBank/DDBJ databases">
        <title>Genomic Encyclopedia of Archaeal and Bacterial Type Strains, Phase II (KMG-II): from individual species to whole genera.</title>
        <authorList>
            <person name="Goeker M."/>
        </authorList>
    </citation>
    <scope>NUCLEOTIDE SEQUENCE [LARGE SCALE GENOMIC DNA]</scope>
    <source>
        <strain evidence="5 6">CFPB 3232</strain>
    </source>
</reference>
<keyword evidence="6" id="KW-1185">Reference proteome</keyword>
<comment type="caution">
    <text evidence="5">The sequence shown here is derived from an EMBL/GenBank/DDBJ whole genome shotgun (WGS) entry which is preliminary data.</text>
</comment>
<dbReference type="Proteomes" id="UP000248856">
    <property type="component" value="Unassembled WGS sequence"/>
</dbReference>
<dbReference type="InterPro" id="IPR015813">
    <property type="entry name" value="Pyrv/PenolPyrv_kinase-like_dom"/>
</dbReference>
<dbReference type="AlphaFoldDB" id="A0A328ZUD6"/>
<evidence type="ECO:0000313" key="6">
    <source>
        <dbReference type="Proteomes" id="UP000248856"/>
    </source>
</evidence>
<keyword evidence="2" id="KW-0479">Metal-binding</keyword>
<accession>A0A328ZUD6</accession>
<name>A0A328ZUD6_9BURK</name>
<sequence>MTPFAEPVHAGPAPTASLRQRLAARERLLSTFVKTTSHQTVEVLAATGLDTLVLDAEHAPFGPESLDRSLLAGHACGLPVLVRVPYPRAAAIQQALDLGAAGVMVPHVDDARIATEVVRAARYGQGGTRGFSTASRAGGYGLRSMADHLRASDEHTAVIVQIESAQAVAEAAAIAAVPGVDCLFVGPADLAVSFGATGTDDPRVAEAMATVCAAGRAAGRAVGCFVPDARAVPDLGAMGASFFVVGSDQALLRKAARQVMAGAAESEAACAP</sequence>
<proteinExistence type="inferred from homology"/>
<dbReference type="RefSeq" id="WP_111875765.1">
    <property type="nucleotide sequence ID" value="NZ_CBCSGC010000041.1"/>
</dbReference>
<dbReference type="InterPro" id="IPR005000">
    <property type="entry name" value="Aldolase/citrate-lyase_domain"/>
</dbReference>
<dbReference type="GO" id="GO:0016832">
    <property type="term" value="F:aldehyde-lyase activity"/>
    <property type="evidence" value="ECO:0007669"/>
    <property type="project" value="TreeGrafter"/>
</dbReference>
<dbReference type="InterPro" id="IPR040442">
    <property type="entry name" value="Pyrv_kinase-like_dom_sf"/>
</dbReference>
<gene>
    <name evidence="5" type="ORF">AX018_100398</name>
</gene>
<dbReference type="InterPro" id="IPR050251">
    <property type="entry name" value="HpcH-HpaI_aldolase"/>
</dbReference>
<feature type="domain" description="HpcH/HpaI aldolase/citrate lyase" evidence="4">
    <location>
        <begin position="31"/>
        <end position="254"/>
    </location>
</feature>
<evidence type="ECO:0000259" key="4">
    <source>
        <dbReference type="Pfam" id="PF03328"/>
    </source>
</evidence>
<dbReference type="PANTHER" id="PTHR30502:SF0">
    <property type="entry name" value="PHOSPHOENOLPYRUVATE CARBOXYLASE FAMILY PROTEIN"/>
    <property type="match status" value="1"/>
</dbReference>
<evidence type="ECO:0000256" key="2">
    <source>
        <dbReference type="ARBA" id="ARBA00022723"/>
    </source>
</evidence>
<dbReference type="EMBL" id="QLTA01000003">
    <property type="protein sequence ID" value="RAR85866.1"/>
    <property type="molecule type" value="Genomic_DNA"/>
</dbReference>
<evidence type="ECO:0000313" key="5">
    <source>
        <dbReference type="EMBL" id="RAR85866.1"/>
    </source>
</evidence>
<dbReference type="PANTHER" id="PTHR30502">
    <property type="entry name" value="2-KETO-3-DEOXY-L-RHAMNONATE ALDOLASE"/>
    <property type="match status" value="1"/>
</dbReference>